<proteinExistence type="predicted"/>
<dbReference type="OrthoDB" id="4793644at2"/>
<dbReference type="KEGG" id="lyk:FLP23_05850"/>
<dbReference type="Pfam" id="PF14155">
    <property type="entry name" value="DUF4307"/>
    <property type="match status" value="1"/>
</dbReference>
<keyword evidence="3" id="KW-1185">Reference proteome</keyword>
<feature type="transmembrane region" description="Helical" evidence="1">
    <location>
        <begin position="20"/>
        <end position="44"/>
    </location>
</feature>
<reference evidence="2 3" key="1">
    <citation type="submission" date="2019-09" db="EMBL/GenBank/DDBJ databases">
        <title>Genome sequencing of strain KACC 19322.</title>
        <authorList>
            <person name="Heo J."/>
            <person name="Kim S.-J."/>
            <person name="Kim J.-S."/>
            <person name="Hong S.-B."/>
            <person name="Kwon S.-W."/>
        </authorList>
    </citation>
    <scope>NUCLEOTIDE SEQUENCE [LARGE SCALE GENOMIC DNA]</scope>
    <source>
        <strain evidence="2 3">KACC 19322</strain>
    </source>
</reference>
<accession>A0A5C1Y6Y0</accession>
<gene>
    <name evidence="2" type="ORF">FLP23_05850</name>
</gene>
<dbReference type="AlphaFoldDB" id="A0A5C1Y6Y0"/>
<dbReference type="RefSeq" id="WP_149324992.1">
    <property type="nucleotide sequence ID" value="NZ_CP043504.1"/>
</dbReference>
<dbReference type="Proteomes" id="UP000322159">
    <property type="component" value="Chromosome"/>
</dbReference>
<organism evidence="2 3">
    <name type="scientific">Protaetiibacter larvae</name>
    <dbReference type="NCBI Taxonomy" id="2592654"/>
    <lineage>
        <taxon>Bacteria</taxon>
        <taxon>Bacillati</taxon>
        <taxon>Actinomycetota</taxon>
        <taxon>Actinomycetes</taxon>
        <taxon>Micrococcales</taxon>
        <taxon>Microbacteriaceae</taxon>
        <taxon>Protaetiibacter</taxon>
    </lineage>
</organism>
<evidence type="ECO:0000313" key="2">
    <source>
        <dbReference type="EMBL" id="QEO09571.1"/>
    </source>
</evidence>
<protein>
    <submittedName>
        <fullName evidence="2">DUF4307 domain-containing protein</fullName>
    </submittedName>
</protein>
<keyword evidence="1" id="KW-1133">Transmembrane helix</keyword>
<evidence type="ECO:0000256" key="1">
    <source>
        <dbReference type="SAM" id="Phobius"/>
    </source>
</evidence>
<keyword evidence="1" id="KW-0812">Transmembrane</keyword>
<name>A0A5C1Y6Y0_9MICO</name>
<dbReference type="InterPro" id="IPR025443">
    <property type="entry name" value="DUF4307"/>
</dbReference>
<evidence type="ECO:0000313" key="3">
    <source>
        <dbReference type="Proteomes" id="UP000322159"/>
    </source>
</evidence>
<dbReference type="EMBL" id="CP043504">
    <property type="protein sequence ID" value="QEO09571.1"/>
    <property type="molecule type" value="Genomic_DNA"/>
</dbReference>
<sequence length="132" mass="13990">MTASELDARYGRTPGRRARLRLLAILAGVGVAVVVIAWVIWVGLLGPAASLDTNDIGFEATSPSSVEVRWELTAPAGSAVSCAVKAVSEKHAVVGWKVVEVEPSTATSRRLSTTLRTSEPAVSGLIYRCWLT</sequence>
<keyword evidence="1" id="KW-0472">Membrane</keyword>